<organism evidence="7 8">
    <name type="scientific">Shewanella decolorationis S12</name>
    <dbReference type="NCBI Taxonomy" id="1353536"/>
    <lineage>
        <taxon>Bacteria</taxon>
        <taxon>Pseudomonadati</taxon>
        <taxon>Pseudomonadota</taxon>
        <taxon>Gammaproteobacteria</taxon>
        <taxon>Alteromonadales</taxon>
        <taxon>Shewanellaceae</taxon>
        <taxon>Shewanella</taxon>
    </lineage>
</organism>
<dbReference type="EC" id="1.7.1.13" evidence="5"/>
<comment type="caution">
    <text evidence="7">The sequence shown here is derived from an EMBL/GenBank/DDBJ whole genome shotgun (WGS) entry which is preliminary data.</text>
</comment>
<dbReference type="Proteomes" id="UP000017548">
    <property type="component" value="Unassembled WGS sequence"/>
</dbReference>
<keyword evidence="2 5" id="KW-0671">Queuosine biosynthesis</keyword>
<dbReference type="InterPro" id="IPR029139">
    <property type="entry name" value="QueF_N"/>
</dbReference>
<comment type="subunit">
    <text evidence="5">Homodimer.</text>
</comment>
<keyword evidence="3 5" id="KW-0521">NADP</keyword>
<gene>
    <name evidence="5 7" type="primary">queF</name>
    <name evidence="7" type="ORF">SHD_2373</name>
</gene>
<dbReference type="Pfam" id="PF14489">
    <property type="entry name" value="QueF"/>
    <property type="match status" value="1"/>
</dbReference>
<sequence length="351" mass="40117">MIHQTHLEYTKIAHPAGNIAVIRLKLIGKTDDSFAKIYREQADKTLKHNPISGIMCAYFDMETVLMTHNHDPYSDAKELAGLTLGKATDYQAEYDASLLQGVPRSLNRNAINLSAESLPFHGADIWTAYELSWLNAKGKPMVAIADIQLSHESQNLIESKSFKLYLNSFNQTKFDNIETVQKTLVRDLSECAQGQVTVKIIEPKSFGIQRVVELPGTCIDDLDIEVSDYDFNPDYLENSTDDKQIVAETLNSNLLKSNCLITSQPDWGSVMIRYQGPKIDREKLLRYLISFRQHNEFHEQCVERIFVDLKHYCHCAKLTVYARYTRRGGLDINPYRSDFEHPGESHRLARQ</sequence>
<dbReference type="PANTHER" id="PTHR34354">
    <property type="entry name" value="NADPH-DEPENDENT 7-CYANO-7-DEAZAGUANINE REDUCTASE"/>
    <property type="match status" value="1"/>
</dbReference>
<dbReference type="InterPro" id="IPR043133">
    <property type="entry name" value="GTP-CH-I_C/QueF"/>
</dbReference>
<name>A0ABP2Z2G6_9GAMM</name>
<proteinExistence type="inferred from homology"/>
<protein>
    <recommendedName>
        <fullName evidence="5">NADPH-dependent 7-cyano-7-deazaguanine reductase</fullName>
        <ecNumber evidence="5">1.7.1.13</ecNumber>
    </recommendedName>
    <alternativeName>
        <fullName evidence="5">7-cyano-7-carbaguanine reductase</fullName>
    </alternativeName>
    <alternativeName>
        <fullName evidence="5">NADPH-dependent nitrile oxidoreductase</fullName>
    </alternativeName>
    <alternativeName>
        <fullName evidence="5">PreQ(0) reductase</fullName>
    </alternativeName>
</protein>
<feature type="active site" description="Thioimide intermediate" evidence="5">
    <location>
        <position position="259"/>
    </location>
</feature>
<evidence type="ECO:0000259" key="6">
    <source>
        <dbReference type="Pfam" id="PF14819"/>
    </source>
</evidence>
<keyword evidence="1 5" id="KW-0963">Cytoplasm</keyword>
<dbReference type="PANTHER" id="PTHR34354:SF1">
    <property type="entry name" value="NADPH-DEPENDENT 7-CYANO-7-DEAZAGUANINE REDUCTASE"/>
    <property type="match status" value="1"/>
</dbReference>
<keyword evidence="4 5" id="KW-0560">Oxidoreductase</keyword>
<feature type="binding site" evidence="5">
    <location>
        <begin position="327"/>
        <end position="328"/>
    </location>
    <ligand>
        <name>NADPH</name>
        <dbReference type="ChEBI" id="CHEBI:57783"/>
    </ligand>
</feature>
<comment type="subcellular location">
    <subcellularLocation>
        <location evidence="5">Cytoplasm</location>
    </subcellularLocation>
</comment>
<evidence type="ECO:0000256" key="2">
    <source>
        <dbReference type="ARBA" id="ARBA00022785"/>
    </source>
</evidence>
<dbReference type="InterPro" id="IPR029500">
    <property type="entry name" value="QueF"/>
</dbReference>
<dbReference type="InterPro" id="IPR050084">
    <property type="entry name" value="NADPH_dep_7-cyano-7-deazaG_red"/>
</dbReference>
<evidence type="ECO:0000256" key="1">
    <source>
        <dbReference type="ARBA" id="ARBA00022490"/>
    </source>
</evidence>
<dbReference type="EMBL" id="AXZL01000068">
    <property type="protein sequence ID" value="ESE40816.1"/>
    <property type="molecule type" value="Genomic_DNA"/>
</dbReference>
<feature type="binding site" evidence="5">
    <location>
        <begin position="298"/>
        <end position="299"/>
    </location>
    <ligand>
        <name>substrate</name>
    </ligand>
</feature>
<evidence type="ECO:0000313" key="7">
    <source>
        <dbReference type="EMBL" id="ESE40816.1"/>
    </source>
</evidence>
<feature type="domain" description="NADPH-dependent 7-cyano-7-deazaguanine reductase N-terminal" evidence="6">
    <location>
        <begin position="90"/>
        <end position="200"/>
    </location>
</feature>
<feature type="binding site" evidence="5">
    <location>
        <begin position="157"/>
        <end position="159"/>
    </location>
    <ligand>
        <name>substrate</name>
    </ligand>
</feature>
<evidence type="ECO:0000256" key="5">
    <source>
        <dbReference type="HAMAP-Rule" id="MF_00817"/>
    </source>
</evidence>
<accession>A0ABP2Z2G6</accession>
<evidence type="ECO:0000256" key="4">
    <source>
        <dbReference type="ARBA" id="ARBA00023002"/>
    </source>
</evidence>
<feature type="binding site" evidence="5">
    <location>
        <begin position="159"/>
        <end position="160"/>
    </location>
    <ligand>
        <name>NADPH</name>
        <dbReference type="ChEBI" id="CHEBI:57783"/>
    </ligand>
</feature>
<comment type="catalytic activity">
    <reaction evidence="5">
        <text>7-aminomethyl-7-carbaguanine + 2 NADP(+) = 7-cyano-7-carbaguanine + 2 NADPH + 3 H(+)</text>
        <dbReference type="Rhea" id="RHEA:13409"/>
        <dbReference type="ChEBI" id="CHEBI:15378"/>
        <dbReference type="ChEBI" id="CHEBI:45075"/>
        <dbReference type="ChEBI" id="CHEBI:57783"/>
        <dbReference type="ChEBI" id="CHEBI:58349"/>
        <dbReference type="ChEBI" id="CHEBI:58703"/>
        <dbReference type="EC" id="1.7.1.13"/>
    </reaction>
</comment>
<dbReference type="InterPro" id="IPR016428">
    <property type="entry name" value="QueF_type2"/>
</dbReference>
<dbReference type="Pfam" id="PF14819">
    <property type="entry name" value="QueF_N"/>
    <property type="match status" value="1"/>
</dbReference>
<comment type="similarity">
    <text evidence="5">Belongs to the GTP cyclohydrolase I family. QueF type 2 subfamily.</text>
</comment>
<comment type="pathway">
    <text evidence="5">tRNA modification; tRNA-queuosine biosynthesis.</text>
</comment>
<evidence type="ECO:0000313" key="8">
    <source>
        <dbReference type="Proteomes" id="UP000017548"/>
    </source>
</evidence>
<evidence type="ECO:0000256" key="3">
    <source>
        <dbReference type="ARBA" id="ARBA00022857"/>
    </source>
</evidence>
<keyword evidence="8" id="KW-1185">Reference proteome</keyword>
<dbReference type="NCBIfam" id="TIGR03138">
    <property type="entry name" value="QueF"/>
    <property type="match status" value="1"/>
</dbReference>
<comment type="function">
    <text evidence="5">Catalyzes the NADPH-dependent reduction of 7-cyano-7-deazaguanine (preQ0) to 7-aminomethyl-7-deazaguanine (preQ1).</text>
</comment>
<reference evidence="7 8" key="1">
    <citation type="journal article" date="2013" name="Genome Announc.">
        <title>Draft Genome Sequence of Shewanella decolorationis S12, a Dye-Degrading Bacterium Isolated from a Wastewater Treatment Plant.</title>
        <authorList>
            <person name="Xu M."/>
            <person name="Fang Y."/>
            <person name="Liu J."/>
            <person name="Chen X."/>
            <person name="Sun G."/>
            <person name="Guo J."/>
            <person name="Hua Z."/>
            <person name="Tu Q."/>
            <person name="Wu L."/>
            <person name="Zhou J."/>
            <person name="Liu X."/>
        </authorList>
    </citation>
    <scope>NUCLEOTIDE SEQUENCE [LARGE SCALE GENOMIC DNA]</scope>
    <source>
        <strain evidence="7 8">S12</strain>
    </source>
</reference>
<dbReference type="HAMAP" id="MF_00817">
    <property type="entry name" value="QueF_type2"/>
    <property type="match status" value="1"/>
</dbReference>
<dbReference type="Gene3D" id="3.30.1130.10">
    <property type="match status" value="2"/>
</dbReference>
<feature type="active site" description="Proton donor" evidence="5">
    <location>
        <position position="266"/>
    </location>
</feature>
<dbReference type="SUPFAM" id="SSF55620">
    <property type="entry name" value="Tetrahydrobiopterin biosynthesis enzymes-like"/>
    <property type="match status" value="1"/>
</dbReference>